<protein>
    <submittedName>
        <fullName evidence="2">Uncharacterized protein</fullName>
    </submittedName>
</protein>
<keyword evidence="1" id="KW-1133">Transmembrane helix</keyword>
<dbReference type="RefSeq" id="WP_182850567.1">
    <property type="nucleotide sequence ID" value="NZ_AP022213.1"/>
</dbReference>
<evidence type="ECO:0000313" key="2">
    <source>
        <dbReference type="EMBL" id="BBT17740.1"/>
    </source>
</evidence>
<gene>
    <name evidence="2" type="ORF">WP8S17C03_37890</name>
</gene>
<organism evidence="2 3">
    <name type="scientific">Metapseudomonas otitidis</name>
    <dbReference type="NCBI Taxonomy" id="319939"/>
    <lineage>
        <taxon>Bacteria</taxon>
        <taxon>Pseudomonadati</taxon>
        <taxon>Pseudomonadota</taxon>
        <taxon>Gammaproteobacteria</taxon>
        <taxon>Pseudomonadales</taxon>
        <taxon>Pseudomonadaceae</taxon>
        <taxon>Metapseudomonas</taxon>
    </lineage>
</organism>
<dbReference type="Proteomes" id="UP000515591">
    <property type="component" value="Chromosome"/>
</dbReference>
<feature type="transmembrane region" description="Helical" evidence="1">
    <location>
        <begin position="43"/>
        <end position="59"/>
    </location>
</feature>
<evidence type="ECO:0000313" key="3">
    <source>
        <dbReference type="Proteomes" id="UP000515591"/>
    </source>
</evidence>
<evidence type="ECO:0000256" key="1">
    <source>
        <dbReference type="SAM" id="Phobius"/>
    </source>
</evidence>
<dbReference type="AlphaFoldDB" id="A0A6S5RST2"/>
<name>A0A6S5RST2_9GAMM</name>
<accession>A0A6S5RST2</accession>
<dbReference type="EMBL" id="AP022213">
    <property type="protein sequence ID" value="BBT17740.1"/>
    <property type="molecule type" value="Genomic_DNA"/>
</dbReference>
<sequence length="174" mass="19898">MRKPSRHMHDMPHAPARLPLGLVLLLLCLLVGLVWSIVQQPALLWVVAGTAVLVTYLSWREQRRLARLAAQRQGQSICQFARAFPRWQVDTWVIRAVYESLHGYLGGRLPIRADDRFEEDLNLDDEDLEFELLGDMARLSGRSLAGVENNPFYGKVLHVRDLVLLLDHQPRSLS</sequence>
<keyword evidence="1" id="KW-0812">Transmembrane</keyword>
<keyword evidence="1" id="KW-0472">Membrane</keyword>
<reference evidence="2 3" key="1">
    <citation type="submission" date="2019-12" db="EMBL/GenBank/DDBJ databases">
        <title>complete genome sequences of Pseudomonas otitidis str. WP8-S17-CRE-03 isolated from wastewater treatment plant effluent.</title>
        <authorList>
            <person name="Sekizuka T."/>
            <person name="Itokawa K."/>
            <person name="Yatsu K."/>
            <person name="Inamine Y."/>
            <person name="Kuroda M."/>
        </authorList>
    </citation>
    <scope>NUCLEOTIDE SEQUENCE [LARGE SCALE GENOMIC DNA]</scope>
    <source>
        <strain evidence="2 3">WP8-S17-CRE-03</strain>
    </source>
</reference>
<proteinExistence type="predicted"/>
<feature type="transmembrane region" description="Helical" evidence="1">
    <location>
        <begin position="20"/>
        <end position="37"/>
    </location>
</feature>